<accession>A0A9N8HGB8</accession>
<dbReference type="Proteomes" id="UP001153069">
    <property type="component" value="Unassembled WGS sequence"/>
</dbReference>
<gene>
    <name evidence="3" type="ORF">SEMRO_476_G150590.1</name>
</gene>
<feature type="compositionally biased region" description="Basic and acidic residues" evidence="1">
    <location>
        <begin position="464"/>
        <end position="474"/>
    </location>
</feature>
<keyword evidence="4" id="KW-1185">Reference proteome</keyword>
<feature type="region of interest" description="Disordered" evidence="1">
    <location>
        <begin position="937"/>
        <end position="996"/>
    </location>
</feature>
<dbReference type="SUPFAM" id="SSF55961">
    <property type="entry name" value="Bet v1-like"/>
    <property type="match status" value="1"/>
</dbReference>
<dbReference type="InterPro" id="IPR023393">
    <property type="entry name" value="START-like_dom_sf"/>
</dbReference>
<feature type="region of interest" description="Disordered" evidence="1">
    <location>
        <begin position="582"/>
        <end position="602"/>
    </location>
</feature>
<evidence type="ECO:0000256" key="1">
    <source>
        <dbReference type="SAM" id="MobiDB-lite"/>
    </source>
</evidence>
<reference evidence="3" key="1">
    <citation type="submission" date="2020-06" db="EMBL/GenBank/DDBJ databases">
        <authorList>
            <consortium name="Plant Systems Biology data submission"/>
        </authorList>
    </citation>
    <scope>NUCLEOTIDE SEQUENCE</scope>
    <source>
        <strain evidence="3">D6</strain>
    </source>
</reference>
<dbReference type="Gene3D" id="3.30.530.20">
    <property type="match status" value="1"/>
</dbReference>
<name>A0A9N8HGB8_9STRA</name>
<dbReference type="PANTHER" id="PTHR34560">
    <property type="entry name" value="POLYKETIDE CYCLASE/DEHYDRASE/LIPID TRANSPORT SUPERFAMILY PROTEIN"/>
    <property type="match status" value="1"/>
</dbReference>
<feature type="region of interest" description="Disordered" evidence="1">
    <location>
        <begin position="530"/>
        <end position="553"/>
    </location>
</feature>
<feature type="transmembrane region" description="Helical" evidence="2">
    <location>
        <begin position="859"/>
        <end position="877"/>
    </location>
</feature>
<proteinExistence type="predicted"/>
<evidence type="ECO:0000313" key="3">
    <source>
        <dbReference type="EMBL" id="CAB9511255.1"/>
    </source>
</evidence>
<organism evidence="3 4">
    <name type="scientific">Seminavis robusta</name>
    <dbReference type="NCBI Taxonomy" id="568900"/>
    <lineage>
        <taxon>Eukaryota</taxon>
        <taxon>Sar</taxon>
        <taxon>Stramenopiles</taxon>
        <taxon>Ochrophyta</taxon>
        <taxon>Bacillariophyta</taxon>
        <taxon>Bacillariophyceae</taxon>
        <taxon>Bacillariophycidae</taxon>
        <taxon>Naviculales</taxon>
        <taxon>Naviculaceae</taxon>
        <taxon>Seminavis</taxon>
    </lineage>
</organism>
<feature type="compositionally biased region" description="Basic residues" evidence="1">
    <location>
        <begin position="975"/>
        <end position="986"/>
    </location>
</feature>
<feature type="compositionally biased region" description="Basic residues" evidence="1">
    <location>
        <begin position="1"/>
        <end position="15"/>
    </location>
</feature>
<feature type="transmembrane region" description="Helical" evidence="2">
    <location>
        <begin position="897"/>
        <end position="919"/>
    </location>
</feature>
<evidence type="ECO:0000256" key="2">
    <source>
        <dbReference type="SAM" id="Phobius"/>
    </source>
</evidence>
<dbReference type="PANTHER" id="PTHR34560:SF1">
    <property type="entry name" value="START DOMAIN-CONTAINING PROTEIN"/>
    <property type="match status" value="1"/>
</dbReference>
<dbReference type="OrthoDB" id="1295045at2759"/>
<protein>
    <submittedName>
        <fullName evidence="3">Uncharacterized protein</fullName>
    </submittedName>
</protein>
<keyword evidence="2" id="KW-0812">Transmembrane</keyword>
<feature type="region of interest" description="Disordered" evidence="1">
    <location>
        <begin position="452"/>
        <end position="514"/>
    </location>
</feature>
<feature type="transmembrane region" description="Helical" evidence="2">
    <location>
        <begin position="660"/>
        <end position="685"/>
    </location>
</feature>
<keyword evidence="2" id="KW-1133">Transmembrane helix</keyword>
<feature type="transmembrane region" description="Helical" evidence="2">
    <location>
        <begin position="623"/>
        <end position="640"/>
    </location>
</feature>
<feature type="compositionally biased region" description="Polar residues" evidence="1">
    <location>
        <begin position="18"/>
        <end position="49"/>
    </location>
</feature>
<sequence>MPKSKSKSPNRRRGAKSSVRNSDATEVASNAPSRTTARSSSNDTTSSTGRRLVIRPLASVGDSGKPSTSVSKDLRRVSNFIEDERHLVAYELYRNVKPRWEALIHEKRGYDAAATEKANEKKGRAWMKKGANEEEKFDLKEFEAANAIFQKHKEKFALLMKRAPLLLECRDNMDQSEGWTLAQTLFGVTTCYRREDDGSLSIKLDGELKGVPLFEQVAVLREVDLHSFWAPFVSSSQTLAHLDKLDTVGWFQVGLPNFGVARDSVFRAMGCDCVAEDESVLLVGRGVEDRPPGVDVPDSRAKFMVEDPVLKTLDIPPWPTRMGAGRMTMKRFEAKIKVMGPDHCHTYLIANLDPNLAFIPTSLLEYVMKKLCGFLLNKLQGAAKKIPKDPVRNVHAQRMRDEAAFYRDWLYPKFNAIAAEKGWVMSPISAFELTESQQMEVNKLNARRTTKMHSFSEFDPGNSSKEKVKIDSTRSEPGTYRPRSKQTKRSNSSGDEDDDSDNSDISSLSGTSQSIWSRNPISSYLRDVEARTQERKDKAKQDSQRKALARLRPRPISVDKQERLLELKKCKQRKLQNRWSSMDSMDTLPPVEETDGDTVVTGRSVPYSPMTASMKGHGRWPRFLLVSMAILFLSTMLHASKFLLPSFGSHGFVSVMLRELFAVSYLGLCGVAHFAICDMLLIYAFEAFELGMKSGEQVKTFYRGQVRFGTAAVSGMLVVSSVSKAVVLATIKSAITAVANTYNHHMSGSDAEEELIDGVADSVKEPATNLAMQINETLGSMLPGSFILGYSALASFLGDSHVTVASFLVHSYATVMSFLVHSYTTVMSISHSVFDWQMAVFVRSNFLGRSLERVITGTYDWWIGLLTGVANGMLSFASCDDPSSEAFSWREDATATLRPLLLYTVVFLWVVLGLVNILAQSYRHRKLDPDAAASLAATSTNSDNSGSFVPNMNGDRTKSSSAPLDSASKRSNSSSRRRLRFNRKKKEALEDDDSMM</sequence>
<evidence type="ECO:0000313" key="4">
    <source>
        <dbReference type="Proteomes" id="UP001153069"/>
    </source>
</evidence>
<feature type="compositionally biased region" description="Low complexity" evidence="1">
    <location>
        <begin position="503"/>
        <end position="512"/>
    </location>
</feature>
<keyword evidence="2" id="KW-0472">Membrane</keyword>
<feature type="region of interest" description="Disordered" evidence="1">
    <location>
        <begin position="1"/>
        <end position="71"/>
    </location>
</feature>
<dbReference type="AlphaFoldDB" id="A0A9N8HGB8"/>
<comment type="caution">
    <text evidence="3">The sequence shown here is derived from an EMBL/GenBank/DDBJ whole genome shotgun (WGS) entry which is preliminary data.</text>
</comment>
<feature type="compositionally biased region" description="Basic and acidic residues" evidence="1">
    <location>
        <begin position="530"/>
        <end position="545"/>
    </location>
</feature>
<dbReference type="EMBL" id="CAICTM010000475">
    <property type="protein sequence ID" value="CAB9511255.1"/>
    <property type="molecule type" value="Genomic_DNA"/>
</dbReference>